<organism evidence="9 10">
    <name type="scientific">Enhydrobacter aerosaccus</name>
    <dbReference type="NCBI Taxonomy" id="225324"/>
    <lineage>
        <taxon>Bacteria</taxon>
        <taxon>Pseudomonadati</taxon>
        <taxon>Pseudomonadota</taxon>
        <taxon>Alphaproteobacteria</taxon>
        <taxon>Hyphomicrobiales</taxon>
        <taxon>Enhydrobacter</taxon>
    </lineage>
</organism>
<dbReference type="GO" id="GO:0003887">
    <property type="term" value="F:DNA-directed DNA polymerase activity"/>
    <property type="evidence" value="ECO:0007669"/>
    <property type="project" value="UniProtKB-KW"/>
</dbReference>
<gene>
    <name evidence="9" type="ORF">SAMN02745126_03379</name>
</gene>
<accession>A0A1T4QQV7</accession>
<dbReference type="Gene3D" id="1.20.272.10">
    <property type="match status" value="1"/>
</dbReference>
<name>A0A1T4QQV7_9HYPH</name>
<dbReference type="GO" id="GO:0003677">
    <property type="term" value="F:DNA binding"/>
    <property type="evidence" value="ECO:0007669"/>
    <property type="project" value="InterPro"/>
</dbReference>
<proteinExistence type="inferred from homology"/>
<dbReference type="SUPFAM" id="SSF48019">
    <property type="entry name" value="post-AAA+ oligomerization domain-like"/>
    <property type="match status" value="1"/>
</dbReference>
<dbReference type="Gene3D" id="3.40.50.300">
    <property type="entry name" value="P-loop containing nucleotide triphosphate hydrolases"/>
    <property type="match status" value="1"/>
</dbReference>
<evidence type="ECO:0000256" key="7">
    <source>
        <dbReference type="ARBA" id="ARBA00049244"/>
    </source>
</evidence>
<dbReference type="NCBIfam" id="TIGR01128">
    <property type="entry name" value="holA"/>
    <property type="match status" value="1"/>
</dbReference>
<dbReference type="InterPro" id="IPR027417">
    <property type="entry name" value="P-loop_NTPase"/>
</dbReference>
<dbReference type="InterPro" id="IPR008921">
    <property type="entry name" value="DNA_pol3_clamp-load_cplx_C"/>
</dbReference>
<evidence type="ECO:0000313" key="9">
    <source>
        <dbReference type="EMBL" id="SKA05997.1"/>
    </source>
</evidence>
<sequence>MASLPGASSSSPTGSSTSCYKHSVKIEPRQAEAFLKKPDAKIRAVVIYGNDDGLVAERGSLLAKTVCEDLKDPFRVVDIGGDVLKADPARLADEFSAMSLMGGRRVIRVRPAGEESVAALENLIAAGAGDALVVLEAGNLTPRSNLRTLAETESLLAALPCYMDTAEALEGLVESAARAAGFAVDPAALDWIVDRLGGDRGQTRSEVEKLLLYKSGDGNRTITLEDAVAVLGDTAAVGIDDVIAATFDGEIVALDRALDRVFAEGGNSIQLVRSLQRHADQLHLVSGHAKGGNFESALFKARGLPRGGPVRQRFERHLRAWPLPRLSAALTTILDAEIDCKRTGMPDETIARRLCLRLAQAARQAKARR</sequence>
<evidence type="ECO:0000256" key="3">
    <source>
        <dbReference type="ARBA" id="ARBA00022695"/>
    </source>
</evidence>
<comment type="similarity">
    <text evidence="6">Belongs to the DNA polymerase HolA subunit family.</text>
</comment>
<evidence type="ECO:0000256" key="5">
    <source>
        <dbReference type="ARBA" id="ARBA00022932"/>
    </source>
</evidence>
<keyword evidence="2" id="KW-0808">Transferase</keyword>
<dbReference type="EMBL" id="FUWJ01000003">
    <property type="protein sequence ID" value="SKA05997.1"/>
    <property type="molecule type" value="Genomic_DNA"/>
</dbReference>
<dbReference type="AlphaFoldDB" id="A0A1T4QQV7"/>
<reference evidence="10" key="1">
    <citation type="submission" date="2017-02" db="EMBL/GenBank/DDBJ databases">
        <authorList>
            <person name="Varghese N."/>
            <person name="Submissions S."/>
        </authorList>
    </citation>
    <scope>NUCLEOTIDE SEQUENCE [LARGE SCALE GENOMIC DNA]</scope>
    <source>
        <strain evidence="10">ATCC 27094</strain>
    </source>
</reference>
<keyword evidence="5" id="KW-0239">DNA-directed DNA polymerase</keyword>
<evidence type="ECO:0000256" key="6">
    <source>
        <dbReference type="ARBA" id="ARBA00034754"/>
    </source>
</evidence>
<dbReference type="GO" id="GO:0009360">
    <property type="term" value="C:DNA polymerase III complex"/>
    <property type="evidence" value="ECO:0007669"/>
    <property type="project" value="TreeGrafter"/>
</dbReference>
<dbReference type="Proteomes" id="UP000190092">
    <property type="component" value="Unassembled WGS sequence"/>
</dbReference>
<dbReference type="PANTHER" id="PTHR34388:SF1">
    <property type="entry name" value="DNA POLYMERASE III SUBUNIT DELTA"/>
    <property type="match status" value="1"/>
</dbReference>
<dbReference type="InterPro" id="IPR005790">
    <property type="entry name" value="DNA_polIII_delta"/>
</dbReference>
<dbReference type="GO" id="GO:0006261">
    <property type="term" value="P:DNA-templated DNA replication"/>
    <property type="evidence" value="ECO:0007669"/>
    <property type="project" value="TreeGrafter"/>
</dbReference>
<keyword evidence="4" id="KW-0235">DNA replication</keyword>
<dbReference type="OrthoDB" id="9804983at2"/>
<protein>
    <recommendedName>
        <fullName evidence="1">DNA-directed DNA polymerase</fullName>
        <ecNumber evidence="1">2.7.7.7</ecNumber>
    </recommendedName>
</protein>
<keyword evidence="10" id="KW-1185">Reference proteome</keyword>
<dbReference type="SUPFAM" id="SSF52540">
    <property type="entry name" value="P-loop containing nucleoside triphosphate hydrolases"/>
    <property type="match status" value="1"/>
</dbReference>
<dbReference type="Gene3D" id="1.10.8.60">
    <property type="match status" value="1"/>
</dbReference>
<keyword evidence="3" id="KW-0548">Nucleotidyltransferase</keyword>
<dbReference type="STRING" id="225324.SAMN02745126_03379"/>
<evidence type="ECO:0000256" key="8">
    <source>
        <dbReference type="SAM" id="MobiDB-lite"/>
    </source>
</evidence>
<dbReference type="EC" id="2.7.7.7" evidence="1"/>
<evidence type="ECO:0000256" key="1">
    <source>
        <dbReference type="ARBA" id="ARBA00012417"/>
    </source>
</evidence>
<feature type="compositionally biased region" description="Low complexity" evidence="8">
    <location>
        <begin position="1"/>
        <end position="18"/>
    </location>
</feature>
<comment type="catalytic activity">
    <reaction evidence="7">
        <text>DNA(n) + a 2'-deoxyribonucleoside 5'-triphosphate = DNA(n+1) + diphosphate</text>
        <dbReference type="Rhea" id="RHEA:22508"/>
        <dbReference type="Rhea" id="RHEA-COMP:17339"/>
        <dbReference type="Rhea" id="RHEA-COMP:17340"/>
        <dbReference type="ChEBI" id="CHEBI:33019"/>
        <dbReference type="ChEBI" id="CHEBI:61560"/>
        <dbReference type="ChEBI" id="CHEBI:173112"/>
        <dbReference type="EC" id="2.7.7.7"/>
    </reaction>
</comment>
<feature type="region of interest" description="Disordered" evidence="8">
    <location>
        <begin position="1"/>
        <end position="20"/>
    </location>
</feature>
<evidence type="ECO:0000256" key="4">
    <source>
        <dbReference type="ARBA" id="ARBA00022705"/>
    </source>
</evidence>
<evidence type="ECO:0000256" key="2">
    <source>
        <dbReference type="ARBA" id="ARBA00022679"/>
    </source>
</evidence>
<dbReference type="PANTHER" id="PTHR34388">
    <property type="entry name" value="DNA POLYMERASE III SUBUNIT DELTA"/>
    <property type="match status" value="1"/>
</dbReference>
<evidence type="ECO:0000313" key="10">
    <source>
        <dbReference type="Proteomes" id="UP000190092"/>
    </source>
</evidence>